<comment type="caution">
    <text evidence="3">The sequence shown here is derived from an EMBL/GenBank/DDBJ whole genome shotgun (WGS) entry which is preliminary data.</text>
</comment>
<dbReference type="InterPro" id="IPR008984">
    <property type="entry name" value="SMAD_FHA_dom_sf"/>
</dbReference>
<feature type="non-terminal residue" evidence="3">
    <location>
        <position position="180"/>
    </location>
</feature>
<dbReference type="SUPFAM" id="SSF49879">
    <property type="entry name" value="SMAD/FHA domain"/>
    <property type="match status" value="1"/>
</dbReference>
<dbReference type="Gene3D" id="2.60.200.20">
    <property type="match status" value="1"/>
</dbReference>
<evidence type="ECO:0000313" key="3">
    <source>
        <dbReference type="EMBL" id="MTV41747.1"/>
    </source>
</evidence>
<gene>
    <name evidence="3" type="ORF">GM676_29770</name>
</gene>
<feature type="compositionally biased region" description="Acidic residues" evidence="1">
    <location>
        <begin position="94"/>
        <end position="110"/>
    </location>
</feature>
<accession>A0A6L6PSU8</accession>
<evidence type="ECO:0000259" key="2">
    <source>
        <dbReference type="Pfam" id="PF16697"/>
    </source>
</evidence>
<evidence type="ECO:0000256" key="1">
    <source>
        <dbReference type="SAM" id="MobiDB-lite"/>
    </source>
</evidence>
<feature type="domain" description="YscD cytoplasmic" evidence="2">
    <location>
        <begin position="5"/>
        <end position="95"/>
    </location>
</feature>
<protein>
    <recommendedName>
        <fullName evidence="2">YscD cytoplasmic domain-containing protein</fullName>
    </recommendedName>
</protein>
<dbReference type="Proteomes" id="UP000475582">
    <property type="component" value="Unassembled WGS sequence"/>
</dbReference>
<evidence type="ECO:0000313" key="4">
    <source>
        <dbReference type="Proteomes" id="UP000475582"/>
    </source>
</evidence>
<dbReference type="RefSeq" id="WP_229262921.1">
    <property type="nucleotide sequence ID" value="NZ_WNKY01000067.1"/>
</dbReference>
<dbReference type="InterPro" id="IPR032030">
    <property type="entry name" value="YscD_cytoplasmic_dom"/>
</dbReference>
<proteinExistence type="predicted"/>
<dbReference type="AlphaFoldDB" id="A0A6L6PSU8"/>
<keyword evidence="4" id="KW-1185">Reference proteome</keyword>
<feature type="compositionally biased region" description="Basic and acidic residues" evidence="1">
    <location>
        <begin position="129"/>
        <end position="145"/>
    </location>
</feature>
<name>A0A6L6PSU8_9BURK</name>
<feature type="region of interest" description="Disordered" evidence="1">
    <location>
        <begin position="94"/>
        <end position="180"/>
    </location>
</feature>
<feature type="compositionally biased region" description="Low complexity" evidence="1">
    <location>
        <begin position="146"/>
        <end position="180"/>
    </location>
</feature>
<reference evidence="3 4" key="1">
    <citation type="submission" date="2019-11" db="EMBL/GenBank/DDBJ databases">
        <title>Type strains purchased from KCTC, JCM and DSMZ.</title>
        <authorList>
            <person name="Lu H."/>
        </authorList>
    </citation>
    <scope>NUCLEOTIDE SEQUENCE [LARGE SCALE GENOMIC DNA]</scope>
    <source>
        <strain evidence="3 4">KCTC 22382</strain>
    </source>
</reference>
<organism evidence="3 4">
    <name type="scientific">Duganella radicis</name>
    <dbReference type="NCBI Taxonomy" id="551988"/>
    <lineage>
        <taxon>Bacteria</taxon>
        <taxon>Pseudomonadati</taxon>
        <taxon>Pseudomonadota</taxon>
        <taxon>Betaproteobacteria</taxon>
        <taxon>Burkholderiales</taxon>
        <taxon>Oxalobacteraceae</taxon>
        <taxon>Telluria group</taxon>
        <taxon>Duganella</taxon>
    </lineage>
</organism>
<dbReference type="EMBL" id="WNKY01000067">
    <property type="protein sequence ID" value="MTV41747.1"/>
    <property type="molecule type" value="Genomic_DNA"/>
</dbReference>
<dbReference type="Pfam" id="PF16697">
    <property type="entry name" value="Yop-YscD_cpl"/>
    <property type="match status" value="1"/>
</dbReference>
<sequence>MLELRILNGLHRGATLPLDDHPLTIGADDDADVVLVDPGIAARHARLAPDDAGWTLATLDGAVLGADHNQPLEALALAPGEPARLGHIWLSIADEDSPWEDPPPEPDDDALSAAGDPVGEWDAGMEQDGPYRDVLRDEAEQEHALAPEQAQAQAQAHAQAGTAPAAHPGPQPAAARAAQP</sequence>